<gene>
    <name evidence="1" type="ORF">DEACI_1436</name>
</gene>
<evidence type="ECO:0000313" key="1">
    <source>
        <dbReference type="EMBL" id="CEJ06982.1"/>
    </source>
</evidence>
<dbReference type="SUPFAM" id="SSF53098">
    <property type="entry name" value="Ribonuclease H-like"/>
    <property type="match status" value="1"/>
</dbReference>
<accession>A0ABM9RBV0</accession>
<organism evidence="1 2">
    <name type="scientific">Acididesulfobacillus acetoxydans</name>
    <dbReference type="NCBI Taxonomy" id="1561005"/>
    <lineage>
        <taxon>Bacteria</taxon>
        <taxon>Bacillati</taxon>
        <taxon>Bacillota</taxon>
        <taxon>Clostridia</taxon>
        <taxon>Eubacteriales</taxon>
        <taxon>Peptococcaceae</taxon>
        <taxon>Acididesulfobacillus</taxon>
    </lineage>
</organism>
<feature type="non-terminal residue" evidence="1">
    <location>
        <position position="1"/>
    </location>
</feature>
<protein>
    <submittedName>
        <fullName evidence="1">Transposase</fullName>
    </submittedName>
</protein>
<dbReference type="Proteomes" id="UP001071230">
    <property type="component" value="Unassembled WGS sequence"/>
</dbReference>
<evidence type="ECO:0000313" key="2">
    <source>
        <dbReference type="Proteomes" id="UP001071230"/>
    </source>
</evidence>
<sequence>KLKQKLAKLKELDGEAHTKAHCALYSHIVYKRYLQIDAKGNLRINQKAVKAAERLDGKYLIRTSDDTLSIEDITLGFKQLWEVERAFRTLKTTLELRPVYHRKDDRICAHVLLCWLALLLVRLAEVETQQTWANLRFELEKIYLVEWESTDGKVFQRTELTQEQTGIFSALKLPEPPRIWDISLPKGQKV</sequence>
<dbReference type="PANTHER" id="PTHR34614:SF2">
    <property type="entry name" value="TRANSPOSASE IS4-LIKE DOMAIN-CONTAINING PROTEIN"/>
    <property type="match status" value="1"/>
</dbReference>
<keyword evidence="2" id="KW-1185">Reference proteome</keyword>
<dbReference type="EMBL" id="CDGJ01000037">
    <property type="protein sequence ID" value="CEJ06982.1"/>
    <property type="molecule type" value="Genomic_DNA"/>
</dbReference>
<reference evidence="1" key="1">
    <citation type="submission" date="2014-11" db="EMBL/GenBank/DDBJ databases">
        <authorList>
            <person name="Hornung B.V."/>
        </authorList>
    </citation>
    <scope>NUCLEOTIDE SEQUENCE</scope>
    <source>
        <strain evidence="1">INE</strain>
    </source>
</reference>
<dbReference type="PANTHER" id="PTHR34614">
    <property type="match status" value="1"/>
</dbReference>
<name>A0ABM9RBV0_9FIRM</name>
<dbReference type="InterPro" id="IPR012337">
    <property type="entry name" value="RNaseH-like_sf"/>
</dbReference>
<comment type="caution">
    <text evidence="1">The sequence shown here is derived from an EMBL/GenBank/DDBJ whole genome shotgun (WGS) entry which is preliminary data.</text>
</comment>
<proteinExistence type="predicted"/>